<dbReference type="Gene3D" id="3.40.50.410">
    <property type="entry name" value="von Willebrand factor, type A domain"/>
    <property type="match status" value="1"/>
</dbReference>
<dbReference type="InterPro" id="IPR010607">
    <property type="entry name" value="DUF1194"/>
</dbReference>
<proteinExistence type="predicted"/>
<evidence type="ECO:0000313" key="2">
    <source>
        <dbReference type="EMBL" id="AZL61061.1"/>
    </source>
</evidence>
<protein>
    <submittedName>
        <fullName evidence="2">DUF1194 domain-containing protein</fullName>
    </submittedName>
</protein>
<gene>
    <name evidence="2" type="ORF">EI545_06530</name>
</gene>
<dbReference type="EMBL" id="CP034328">
    <property type="protein sequence ID" value="AZL61061.1"/>
    <property type="molecule type" value="Genomic_DNA"/>
</dbReference>
<accession>A0A3S8UBY4</accession>
<reference evidence="2 3" key="1">
    <citation type="submission" date="2018-12" db="EMBL/GenBank/DDBJ databases">
        <title>Complete genome sequencing of Tabrizicola sp. K13M18.</title>
        <authorList>
            <person name="Bae J.-W."/>
        </authorList>
    </citation>
    <scope>NUCLEOTIDE SEQUENCE [LARGE SCALE GENOMIC DNA]</scope>
    <source>
        <strain evidence="2 3">K13M18</strain>
    </source>
</reference>
<keyword evidence="3" id="KW-1185">Reference proteome</keyword>
<sequence length="232" mass="25051">MLRLCWPLLLWGTAASAECRLALALAVDVSRSIDAVDYAIQTEGMATALQDAEVQAAIFSPEGKVALAVYFWSGSGHQQMVQDWVLLEGPEDLDRVVWALRGTVRPDVRLPTALGAALVFGAGLMAEAPPCARRVLDVAGDGRNNEGISVRTAYDRADFGSVVVNALAVGEHEQDVTRYFRDEVIRGPGAFVEVAPRQVDYPPAIRRKLLRELEGPKIGDAGPDRLGKNAKS</sequence>
<feature type="chain" id="PRO_5018984885" evidence="1">
    <location>
        <begin position="18"/>
        <end position="232"/>
    </location>
</feature>
<dbReference type="SUPFAM" id="SSF53300">
    <property type="entry name" value="vWA-like"/>
    <property type="match status" value="1"/>
</dbReference>
<name>A0A3S8UBY4_9RHOB</name>
<dbReference type="Pfam" id="PF06707">
    <property type="entry name" value="DUF1194"/>
    <property type="match status" value="1"/>
</dbReference>
<feature type="signal peptide" evidence="1">
    <location>
        <begin position="1"/>
        <end position="17"/>
    </location>
</feature>
<dbReference type="InterPro" id="IPR036465">
    <property type="entry name" value="vWFA_dom_sf"/>
</dbReference>
<organism evidence="2 3">
    <name type="scientific">Tabrizicola piscis</name>
    <dbReference type="NCBI Taxonomy" id="2494374"/>
    <lineage>
        <taxon>Bacteria</taxon>
        <taxon>Pseudomonadati</taxon>
        <taxon>Pseudomonadota</taxon>
        <taxon>Alphaproteobacteria</taxon>
        <taxon>Rhodobacterales</taxon>
        <taxon>Paracoccaceae</taxon>
        <taxon>Tabrizicola</taxon>
    </lineage>
</organism>
<dbReference type="AlphaFoldDB" id="A0A3S8UBY4"/>
<dbReference type="Proteomes" id="UP000282002">
    <property type="component" value="Chromosome"/>
</dbReference>
<dbReference type="KEGG" id="taw:EI545_06530"/>
<keyword evidence="1" id="KW-0732">Signal</keyword>
<evidence type="ECO:0000313" key="3">
    <source>
        <dbReference type="Proteomes" id="UP000282002"/>
    </source>
</evidence>
<dbReference type="OrthoDB" id="9792179at2"/>
<evidence type="ECO:0000256" key="1">
    <source>
        <dbReference type="SAM" id="SignalP"/>
    </source>
</evidence>